<protein>
    <submittedName>
        <fullName evidence="1">Uncharacterized protein</fullName>
    </submittedName>
</protein>
<dbReference type="Proteomes" id="UP000053820">
    <property type="component" value="Unassembled WGS sequence"/>
</dbReference>
<evidence type="ECO:0000313" key="1">
    <source>
        <dbReference type="EMBL" id="KIJ62954.1"/>
    </source>
</evidence>
<dbReference type="EMBL" id="KN839853">
    <property type="protein sequence ID" value="KIJ62954.1"/>
    <property type="molecule type" value="Genomic_DNA"/>
</dbReference>
<name>A0A0C9VBB4_9AGAM</name>
<keyword evidence="2" id="KW-1185">Reference proteome</keyword>
<gene>
    <name evidence="1" type="ORF">HYDPIDRAFT_114089</name>
</gene>
<organism evidence="1 2">
    <name type="scientific">Hydnomerulius pinastri MD-312</name>
    <dbReference type="NCBI Taxonomy" id="994086"/>
    <lineage>
        <taxon>Eukaryota</taxon>
        <taxon>Fungi</taxon>
        <taxon>Dikarya</taxon>
        <taxon>Basidiomycota</taxon>
        <taxon>Agaricomycotina</taxon>
        <taxon>Agaricomycetes</taxon>
        <taxon>Agaricomycetidae</taxon>
        <taxon>Boletales</taxon>
        <taxon>Boletales incertae sedis</taxon>
        <taxon>Leucogyrophana</taxon>
    </lineage>
</organism>
<accession>A0A0C9VBB4</accession>
<reference evidence="1 2" key="1">
    <citation type="submission" date="2014-04" db="EMBL/GenBank/DDBJ databases">
        <title>Evolutionary Origins and Diversification of the Mycorrhizal Mutualists.</title>
        <authorList>
            <consortium name="DOE Joint Genome Institute"/>
            <consortium name="Mycorrhizal Genomics Consortium"/>
            <person name="Kohler A."/>
            <person name="Kuo A."/>
            <person name="Nagy L.G."/>
            <person name="Floudas D."/>
            <person name="Copeland A."/>
            <person name="Barry K.W."/>
            <person name="Cichocki N."/>
            <person name="Veneault-Fourrey C."/>
            <person name="LaButti K."/>
            <person name="Lindquist E.A."/>
            <person name="Lipzen A."/>
            <person name="Lundell T."/>
            <person name="Morin E."/>
            <person name="Murat C."/>
            <person name="Riley R."/>
            <person name="Ohm R."/>
            <person name="Sun H."/>
            <person name="Tunlid A."/>
            <person name="Henrissat B."/>
            <person name="Grigoriev I.V."/>
            <person name="Hibbett D.S."/>
            <person name="Martin F."/>
        </authorList>
    </citation>
    <scope>NUCLEOTIDE SEQUENCE [LARGE SCALE GENOMIC DNA]</scope>
    <source>
        <strain evidence="1 2">MD-312</strain>
    </source>
</reference>
<dbReference type="HOGENOM" id="CLU_1627284_0_0_1"/>
<evidence type="ECO:0000313" key="2">
    <source>
        <dbReference type="Proteomes" id="UP000053820"/>
    </source>
</evidence>
<sequence>MRSRTFKIHLASSTLPERCFAICGDLGLLHHPLSNLIPTTPANHRFFVLLQTLAIALTSVNIVATSSQEVTFSRDTLINVTQTKNQPQTPPPVAVAKDPPLHPVRRLRSRPATNVSSPAYRVMDATHAVRKISAHHLPSSLAAERNIFGDFQKSIPSRTFRTL</sequence>
<dbReference type="AlphaFoldDB" id="A0A0C9VBB4"/>
<proteinExistence type="predicted"/>